<keyword evidence="6 7" id="KW-0472">Membrane</keyword>
<dbReference type="AlphaFoldDB" id="A0A074MEF1"/>
<sequence>MTKRRITAAALAFALLLLGFLFLDWYRGNHVDVQTVYNLVEPDHIQFSTDSYTTNVKSFLHDLGQGNLGSLSTRVRGAYTSTDILKLLAQMTWRSAKVLVPGLLIGTALGMLFGCLTFFLPERLRKLIIGWHNVLTSIPDLLLILLLQMLAIKIDQWTGTYLIGVVEVYNKPVNFLPITTIVLPISAYLFLYTVNACREALHQDYIRTLRGKGLPFGYVFVKHVLRPAADSVLTVLPKMAAFAASGLVVVEKLFNLPGVTWFFQGIAAFSPIMAKLLAVMLMVLAIYFFAIKIVTQLLRLWVNPLLRR</sequence>
<protein>
    <recommendedName>
        <fullName evidence="8">ABC transmembrane type-1 domain-containing protein</fullName>
    </recommendedName>
</protein>
<dbReference type="PANTHER" id="PTHR30465:SF0">
    <property type="entry name" value="OLIGOPEPTIDE TRANSPORT SYSTEM PERMEASE PROTEIN APPB"/>
    <property type="match status" value="1"/>
</dbReference>
<dbReference type="SUPFAM" id="SSF161098">
    <property type="entry name" value="MetI-like"/>
    <property type="match status" value="1"/>
</dbReference>
<dbReference type="Pfam" id="PF00528">
    <property type="entry name" value="BPD_transp_1"/>
    <property type="match status" value="1"/>
</dbReference>
<evidence type="ECO:0000256" key="6">
    <source>
        <dbReference type="ARBA" id="ARBA00023136"/>
    </source>
</evidence>
<evidence type="ECO:0000256" key="2">
    <source>
        <dbReference type="ARBA" id="ARBA00022448"/>
    </source>
</evidence>
<proteinExistence type="predicted"/>
<feature type="transmembrane region" description="Helical" evidence="7">
    <location>
        <begin position="98"/>
        <end position="120"/>
    </location>
</feature>
<feature type="transmembrane region" description="Helical" evidence="7">
    <location>
        <begin position="132"/>
        <end position="154"/>
    </location>
</feature>
<feature type="transmembrane region" description="Helical" evidence="7">
    <location>
        <begin position="262"/>
        <end position="290"/>
    </location>
</feature>
<dbReference type="InterPro" id="IPR000515">
    <property type="entry name" value="MetI-like"/>
</dbReference>
<comment type="subcellular location">
    <subcellularLocation>
        <location evidence="1">Cell membrane</location>
        <topology evidence="1">Multi-pass membrane protein</topology>
    </subcellularLocation>
</comment>
<dbReference type="STRING" id="1157490.EL26_05235"/>
<evidence type="ECO:0000256" key="5">
    <source>
        <dbReference type="ARBA" id="ARBA00022989"/>
    </source>
</evidence>
<name>A0A074MEF1_9BACL</name>
<dbReference type="CDD" id="cd06261">
    <property type="entry name" value="TM_PBP2"/>
    <property type="match status" value="1"/>
</dbReference>
<organism evidence="9 10">
    <name type="scientific">Tumebacillus flagellatus</name>
    <dbReference type="NCBI Taxonomy" id="1157490"/>
    <lineage>
        <taxon>Bacteria</taxon>
        <taxon>Bacillati</taxon>
        <taxon>Bacillota</taxon>
        <taxon>Bacilli</taxon>
        <taxon>Bacillales</taxon>
        <taxon>Alicyclobacillaceae</taxon>
        <taxon>Tumebacillus</taxon>
    </lineage>
</organism>
<evidence type="ECO:0000256" key="3">
    <source>
        <dbReference type="ARBA" id="ARBA00022475"/>
    </source>
</evidence>
<keyword evidence="4 7" id="KW-0812">Transmembrane</keyword>
<dbReference type="GO" id="GO:0005886">
    <property type="term" value="C:plasma membrane"/>
    <property type="evidence" value="ECO:0007669"/>
    <property type="project" value="UniProtKB-SubCell"/>
</dbReference>
<dbReference type="eggNOG" id="COG0601">
    <property type="taxonomic scope" value="Bacteria"/>
</dbReference>
<keyword evidence="5 7" id="KW-1133">Transmembrane helix</keyword>
<accession>A0A074MEF1</accession>
<gene>
    <name evidence="9" type="ORF">EL26_05235</name>
</gene>
<evidence type="ECO:0000313" key="9">
    <source>
        <dbReference type="EMBL" id="KEO84172.1"/>
    </source>
</evidence>
<keyword evidence="2" id="KW-0813">Transport</keyword>
<evidence type="ECO:0000313" key="10">
    <source>
        <dbReference type="Proteomes" id="UP000027931"/>
    </source>
</evidence>
<dbReference type="EMBL" id="JMIR01000005">
    <property type="protein sequence ID" value="KEO84172.1"/>
    <property type="molecule type" value="Genomic_DNA"/>
</dbReference>
<feature type="transmembrane region" description="Helical" evidence="7">
    <location>
        <begin position="174"/>
        <end position="194"/>
    </location>
</feature>
<dbReference type="InterPro" id="IPR035906">
    <property type="entry name" value="MetI-like_sf"/>
</dbReference>
<dbReference type="GO" id="GO:0055085">
    <property type="term" value="P:transmembrane transport"/>
    <property type="evidence" value="ECO:0007669"/>
    <property type="project" value="InterPro"/>
</dbReference>
<evidence type="ECO:0000259" key="8">
    <source>
        <dbReference type="Pfam" id="PF00528"/>
    </source>
</evidence>
<keyword evidence="3" id="KW-1003">Cell membrane</keyword>
<comment type="caution">
    <text evidence="9">The sequence shown here is derived from an EMBL/GenBank/DDBJ whole genome shotgun (WGS) entry which is preliminary data.</text>
</comment>
<dbReference type="RefSeq" id="WP_038085223.1">
    <property type="nucleotide sequence ID" value="NZ_JMIR01000005.1"/>
</dbReference>
<feature type="domain" description="ABC transmembrane type-1" evidence="8">
    <location>
        <begin position="106"/>
        <end position="307"/>
    </location>
</feature>
<dbReference type="Gene3D" id="1.10.3720.10">
    <property type="entry name" value="MetI-like"/>
    <property type="match status" value="1"/>
</dbReference>
<evidence type="ECO:0000256" key="1">
    <source>
        <dbReference type="ARBA" id="ARBA00004651"/>
    </source>
</evidence>
<feature type="transmembrane region" description="Helical" evidence="7">
    <location>
        <begin position="232"/>
        <end position="250"/>
    </location>
</feature>
<dbReference type="OrthoDB" id="2958608at2"/>
<dbReference type="PANTHER" id="PTHR30465">
    <property type="entry name" value="INNER MEMBRANE ABC TRANSPORTER"/>
    <property type="match status" value="1"/>
</dbReference>
<evidence type="ECO:0000256" key="4">
    <source>
        <dbReference type="ARBA" id="ARBA00022692"/>
    </source>
</evidence>
<dbReference type="Proteomes" id="UP000027931">
    <property type="component" value="Unassembled WGS sequence"/>
</dbReference>
<keyword evidence="10" id="KW-1185">Reference proteome</keyword>
<reference evidence="9 10" key="1">
    <citation type="journal article" date="2013" name="Int. J. Syst. Evol. Microbiol.">
        <title>Tumebacillus flagellatus sp. nov., an alpha-amylase/pullulanase-producing bacterium isolated from cassava wastewater.</title>
        <authorList>
            <person name="Wang Q."/>
            <person name="Xie N."/>
            <person name="Qin Y."/>
            <person name="Shen N."/>
            <person name="Zhu J."/>
            <person name="Mi H."/>
            <person name="Huang R."/>
        </authorList>
    </citation>
    <scope>NUCLEOTIDE SEQUENCE [LARGE SCALE GENOMIC DNA]</scope>
    <source>
        <strain evidence="9 10">GST4</strain>
    </source>
</reference>
<evidence type="ECO:0000256" key="7">
    <source>
        <dbReference type="SAM" id="Phobius"/>
    </source>
</evidence>